<dbReference type="PROSITE" id="PS51318">
    <property type="entry name" value="TAT"/>
    <property type="match status" value="1"/>
</dbReference>
<gene>
    <name evidence="1" type="ORF">TsocGM_22755</name>
</gene>
<dbReference type="Pfam" id="PF07394">
    <property type="entry name" value="DUF1501"/>
    <property type="match status" value="1"/>
</dbReference>
<protein>
    <submittedName>
        <fullName evidence="1">DUF1501 domain-containing protein</fullName>
    </submittedName>
</protein>
<dbReference type="OrthoDB" id="127333at2"/>
<dbReference type="AlphaFoldDB" id="A0A432MDU9"/>
<proteinExistence type="predicted"/>
<dbReference type="EMBL" id="RYZH01000064">
    <property type="protein sequence ID" value="RUL83112.1"/>
    <property type="molecule type" value="Genomic_DNA"/>
</dbReference>
<evidence type="ECO:0000313" key="2">
    <source>
        <dbReference type="Proteomes" id="UP000280296"/>
    </source>
</evidence>
<dbReference type="InterPro" id="IPR006311">
    <property type="entry name" value="TAT_signal"/>
</dbReference>
<dbReference type="PANTHER" id="PTHR43737">
    <property type="entry name" value="BLL7424 PROTEIN"/>
    <property type="match status" value="1"/>
</dbReference>
<reference evidence="1 2" key="1">
    <citation type="submission" date="2018-12" db="EMBL/GenBank/DDBJ databases">
        <authorList>
            <person name="Toschakov S.V."/>
        </authorList>
    </citation>
    <scope>NUCLEOTIDE SEQUENCE [LARGE SCALE GENOMIC DNA]</scope>
    <source>
        <strain evidence="1 2">GM2012</strain>
    </source>
</reference>
<accession>A0A432MDU9</accession>
<dbReference type="InterPro" id="IPR017850">
    <property type="entry name" value="Alkaline_phosphatase_core_sf"/>
</dbReference>
<name>A0A432MDU9_9BACT</name>
<dbReference type="PANTHER" id="PTHR43737:SF1">
    <property type="entry name" value="DUF1501 DOMAIN-CONTAINING PROTEIN"/>
    <property type="match status" value="1"/>
</dbReference>
<comment type="caution">
    <text evidence="1">The sequence shown here is derived from an EMBL/GenBank/DDBJ whole genome shotgun (WGS) entry which is preliminary data.</text>
</comment>
<dbReference type="RefSeq" id="WP_126727756.1">
    <property type="nucleotide sequence ID" value="NZ_RYZH01000064.1"/>
</dbReference>
<dbReference type="SUPFAM" id="SSF53649">
    <property type="entry name" value="Alkaline phosphatase-like"/>
    <property type="match status" value="1"/>
</dbReference>
<organism evidence="1 2">
    <name type="scientific">Tautonia sociabilis</name>
    <dbReference type="NCBI Taxonomy" id="2080755"/>
    <lineage>
        <taxon>Bacteria</taxon>
        <taxon>Pseudomonadati</taxon>
        <taxon>Planctomycetota</taxon>
        <taxon>Planctomycetia</taxon>
        <taxon>Isosphaerales</taxon>
        <taxon>Isosphaeraceae</taxon>
        <taxon>Tautonia</taxon>
    </lineage>
</organism>
<dbReference type="InterPro" id="IPR010869">
    <property type="entry name" value="DUF1501"/>
</dbReference>
<evidence type="ECO:0000313" key="1">
    <source>
        <dbReference type="EMBL" id="RUL83112.1"/>
    </source>
</evidence>
<sequence>MSFGNPRPAHDHRHAFTHFHAREPEGLILQTRRNLLKASMAGMAGLTLPGLLRSRAEASDLGRPIGGNKAVILLWMAGGPSQIDTWDPKPDRPYENRGPFGTIQTAIPGVALCEHLPKQAAMLDKFTIIRSVDATHSNHEPNKVFQTGNLEAAPRVNPRGDSYPAIGSVVAKYHGANHPAMPPYIAFQTSRSHIAYAGVLGKEYDPFIANQAARLPIYSNVGVDTGRMTQAELFTLPAGLDEARVRGRRSLLERFDDARRAIDSSAEVDALDDYGQQAVELLAGRRARDAFDLDREPQEIRDRFGKHLWCQQALIARRLIEAGAAFVTLDLSYHPASGTWDTHGDNIPPYGGITKGLGPLLPLFDHLITTLVSDLDRLGLLDDVLVVAMGEFGRTPQLGTQGSTDGRNHWPHVMSLCLAGGGLNHGQVIGATMPDGGHIKDRPVTPGDLAATIYRHMGVPLDAHYEEKDGRPRPIVDRGSPIAELF</sequence>
<reference evidence="1 2" key="2">
    <citation type="submission" date="2019-01" db="EMBL/GenBank/DDBJ databases">
        <title>Tautonia sociabilis, a novel thermotolerant planctomycete of Isosphaeraceae family, isolated from a 4000 m deep subterranean habitat.</title>
        <authorList>
            <person name="Kovaleva O.L."/>
            <person name="Elcheninov A.G."/>
            <person name="Van Heerden E."/>
            <person name="Toshchakov S.V."/>
            <person name="Novikov A."/>
            <person name="Bonch-Osmolovskaya E.A."/>
            <person name="Kublanov I.V."/>
        </authorList>
    </citation>
    <scope>NUCLEOTIDE SEQUENCE [LARGE SCALE GENOMIC DNA]</scope>
    <source>
        <strain evidence="1 2">GM2012</strain>
    </source>
</reference>
<keyword evidence="2" id="KW-1185">Reference proteome</keyword>
<dbReference type="Proteomes" id="UP000280296">
    <property type="component" value="Unassembled WGS sequence"/>
</dbReference>